<dbReference type="InterPro" id="IPR032675">
    <property type="entry name" value="LRR_dom_sf"/>
</dbReference>
<proteinExistence type="predicted"/>
<evidence type="ECO:0000313" key="1">
    <source>
        <dbReference type="EMBL" id="THV00287.1"/>
    </source>
</evidence>
<dbReference type="EMBL" id="ML179106">
    <property type="protein sequence ID" value="THV00287.1"/>
    <property type="molecule type" value="Genomic_DNA"/>
</dbReference>
<evidence type="ECO:0008006" key="3">
    <source>
        <dbReference type="Google" id="ProtNLM"/>
    </source>
</evidence>
<reference evidence="1 2" key="1">
    <citation type="journal article" date="2019" name="Nat. Ecol. Evol.">
        <title>Megaphylogeny resolves global patterns of mushroom evolution.</title>
        <authorList>
            <person name="Varga T."/>
            <person name="Krizsan K."/>
            <person name="Foldi C."/>
            <person name="Dima B."/>
            <person name="Sanchez-Garcia M."/>
            <person name="Sanchez-Ramirez S."/>
            <person name="Szollosi G.J."/>
            <person name="Szarkandi J.G."/>
            <person name="Papp V."/>
            <person name="Albert L."/>
            <person name="Andreopoulos W."/>
            <person name="Angelini C."/>
            <person name="Antonin V."/>
            <person name="Barry K.W."/>
            <person name="Bougher N.L."/>
            <person name="Buchanan P."/>
            <person name="Buyck B."/>
            <person name="Bense V."/>
            <person name="Catcheside P."/>
            <person name="Chovatia M."/>
            <person name="Cooper J."/>
            <person name="Damon W."/>
            <person name="Desjardin D."/>
            <person name="Finy P."/>
            <person name="Geml J."/>
            <person name="Haridas S."/>
            <person name="Hughes K."/>
            <person name="Justo A."/>
            <person name="Karasinski D."/>
            <person name="Kautmanova I."/>
            <person name="Kiss B."/>
            <person name="Kocsube S."/>
            <person name="Kotiranta H."/>
            <person name="LaButti K.M."/>
            <person name="Lechner B.E."/>
            <person name="Liimatainen K."/>
            <person name="Lipzen A."/>
            <person name="Lukacs Z."/>
            <person name="Mihaltcheva S."/>
            <person name="Morgado L.N."/>
            <person name="Niskanen T."/>
            <person name="Noordeloos M.E."/>
            <person name="Ohm R.A."/>
            <person name="Ortiz-Santana B."/>
            <person name="Ovrebo C."/>
            <person name="Racz N."/>
            <person name="Riley R."/>
            <person name="Savchenko A."/>
            <person name="Shiryaev A."/>
            <person name="Soop K."/>
            <person name="Spirin V."/>
            <person name="Szebenyi C."/>
            <person name="Tomsovsky M."/>
            <person name="Tulloss R.E."/>
            <person name="Uehling J."/>
            <person name="Grigoriev I.V."/>
            <person name="Vagvolgyi C."/>
            <person name="Papp T."/>
            <person name="Martin F.M."/>
            <person name="Miettinen O."/>
            <person name="Hibbett D.S."/>
            <person name="Nagy L.G."/>
        </authorList>
    </citation>
    <scope>NUCLEOTIDE SEQUENCE [LARGE SCALE GENOMIC DNA]</scope>
    <source>
        <strain evidence="1 2">CBS 962.96</strain>
    </source>
</reference>
<organism evidence="1 2">
    <name type="scientific">Dendrothele bispora (strain CBS 962.96)</name>
    <dbReference type="NCBI Taxonomy" id="1314807"/>
    <lineage>
        <taxon>Eukaryota</taxon>
        <taxon>Fungi</taxon>
        <taxon>Dikarya</taxon>
        <taxon>Basidiomycota</taxon>
        <taxon>Agaricomycotina</taxon>
        <taxon>Agaricomycetes</taxon>
        <taxon>Agaricomycetidae</taxon>
        <taxon>Agaricales</taxon>
        <taxon>Agaricales incertae sedis</taxon>
        <taxon>Dendrothele</taxon>
    </lineage>
</organism>
<gene>
    <name evidence="1" type="ORF">K435DRAFT_461966</name>
</gene>
<dbReference type="AlphaFoldDB" id="A0A4S8MCQ0"/>
<evidence type="ECO:0000313" key="2">
    <source>
        <dbReference type="Proteomes" id="UP000297245"/>
    </source>
</evidence>
<accession>A0A4S8MCQ0</accession>
<dbReference type="Gene3D" id="3.80.10.10">
    <property type="entry name" value="Ribonuclease Inhibitor"/>
    <property type="match status" value="1"/>
</dbReference>
<sequence length="665" mass="77593">MQDESDEILSGWPFLRLYDELESNGCAGLHERWPQLLSSSGGVRTTFDVLGSINASEGYQRYTEDPDFYRVFHFYRFFDSFRGFQKGSLDLSGRHATRLQDLLSRFHKLKVDVENLELKLLEQDGEQVPEESCWREFRVKWKMPRAISFSSFQNETKRISELIELDKFQIQGLCLQDLPFELLDFIFELSDSGSARCLAATSKCMHSIGLEHVYKDFSLTLRRRHPEHSQDESIAEPSHVMNLVKMFVDKCHHLSSRAYITDRLRSLSFSMLLRRDQLKTLKFRHESYHLFPFNPPIIEILRMSSNLTCLSVTGFALTSGWIQAISRLSQLRTIKLKESYVFVHDAVKVLEKELPEFDQVTRLDFAGLFHHFVESEYEDRDEWLLLALFPRLSTLNQTKVNYLGRRSKLPTSFVRNNCLVFSTLRHALFTDISWQDIIPLAQWMIISLRHMQSTKLLLTHLKLQMRPAIPDSTLIPFLGLLEVAPLEVLVLEGIQGGSLALFESLTSSFPDLRGLTLIRRETERQRMTKECSWPSRSWEYAPIFSNFRRLEYFGWNFAVPCDVYPNSMIMFEQPDGTPKEHLQTLFVDDEVGFDSRHVMAKMFAAYCKTFRMLALHSVGGNTNSYKVWWEGDTVSSCDFERREGYWAYGNWDPCRNEGWEVDLDD</sequence>
<keyword evidence="2" id="KW-1185">Reference proteome</keyword>
<dbReference type="OrthoDB" id="3258311at2759"/>
<name>A0A4S8MCQ0_DENBC</name>
<dbReference type="Proteomes" id="UP000297245">
    <property type="component" value="Unassembled WGS sequence"/>
</dbReference>
<protein>
    <recommendedName>
        <fullName evidence="3">F-box domain-containing protein</fullName>
    </recommendedName>
</protein>